<comment type="caution">
    <text evidence="2">The sequence shown here is derived from an EMBL/GenBank/DDBJ whole genome shotgun (WGS) entry which is preliminary data.</text>
</comment>
<dbReference type="InterPro" id="IPR010730">
    <property type="entry name" value="HET"/>
</dbReference>
<name>G9P4Y9_HYPAI</name>
<dbReference type="OrthoDB" id="20872at2759"/>
<sequence length="298" mass="34076">MNLLNVKTLRLEKCRDGTPYAILSHRWADGQEFLYEHITSDMTETQRNDHPGYAKVAGACKQARLDGHGYMWIDTLCIDKSSSSELNEAINSMFNYYKEAQVCYAYLAGLSHTIDPYIADEFATHEWFSRGWTLQELIAPTEVLFFTDGNWVCLGRKSSMCERLSSITGIDSGILSHTRDMRSISVAKRMSWASKRITTRIEDRAYCLLGLFDISMPMLYGEGEKSFIRLQEEIMKESNDESLFLWTDDGADPNAVAGLLARSPDQFKASSHFFPYYDWEPRAPFFKTNQGLQITLPL</sequence>
<dbReference type="AlphaFoldDB" id="G9P4Y9"/>
<dbReference type="Pfam" id="PF06985">
    <property type="entry name" value="HET"/>
    <property type="match status" value="1"/>
</dbReference>
<gene>
    <name evidence="2" type="ORF">TRIATDRAFT_184737</name>
</gene>
<proteinExistence type="predicted"/>
<evidence type="ECO:0000313" key="2">
    <source>
        <dbReference type="EMBL" id="EHK42069.1"/>
    </source>
</evidence>
<dbReference type="eggNOG" id="KOG4177">
    <property type="taxonomic scope" value="Eukaryota"/>
</dbReference>
<dbReference type="PANTHER" id="PTHR10622:SF10">
    <property type="entry name" value="HET DOMAIN-CONTAINING PROTEIN"/>
    <property type="match status" value="1"/>
</dbReference>
<feature type="non-terminal residue" evidence="2">
    <location>
        <position position="298"/>
    </location>
</feature>
<protein>
    <recommendedName>
        <fullName evidence="1">Heterokaryon incompatibility domain-containing protein</fullName>
    </recommendedName>
</protein>
<dbReference type="PANTHER" id="PTHR10622">
    <property type="entry name" value="HET DOMAIN-CONTAINING PROTEIN"/>
    <property type="match status" value="1"/>
</dbReference>
<dbReference type="OMA" id="EFATHEW"/>
<dbReference type="STRING" id="452589.G9P4Y9"/>
<accession>G9P4Y9</accession>
<dbReference type="Proteomes" id="UP000005426">
    <property type="component" value="Unassembled WGS sequence"/>
</dbReference>
<keyword evidence="3" id="KW-1185">Reference proteome</keyword>
<feature type="domain" description="Heterokaryon incompatibility" evidence="1">
    <location>
        <begin position="20"/>
        <end position="111"/>
    </location>
</feature>
<dbReference type="EMBL" id="ABDG02000027">
    <property type="protein sequence ID" value="EHK42069.1"/>
    <property type="molecule type" value="Genomic_DNA"/>
</dbReference>
<dbReference type="HOGENOM" id="CLU_000288_138_0_1"/>
<evidence type="ECO:0000259" key="1">
    <source>
        <dbReference type="Pfam" id="PF06985"/>
    </source>
</evidence>
<reference evidence="2 3" key="1">
    <citation type="journal article" date="2011" name="Genome Biol.">
        <title>Comparative genome sequence analysis underscores mycoparasitism as the ancestral life style of Trichoderma.</title>
        <authorList>
            <person name="Kubicek C.P."/>
            <person name="Herrera-Estrella A."/>
            <person name="Seidl-Seiboth V."/>
            <person name="Martinez D.A."/>
            <person name="Druzhinina I.S."/>
            <person name="Thon M."/>
            <person name="Zeilinger S."/>
            <person name="Casas-Flores S."/>
            <person name="Horwitz B.A."/>
            <person name="Mukherjee P.K."/>
            <person name="Mukherjee M."/>
            <person name="Kredics L."/>
            <person name="Alcaraz L.D."/>
            <person name="Aerts A."/>
            <person name="Antal Z."/>
            <person name="Atanasova L."/>
            <person name="Cervantes-Badillo M.G."/>
            <person name="Challacombe J."/>
            <person name="Chertkov O."/>
            <person name="McCluskey K."/>
            <person name="Coulpier F."/>
            <person name="Deshpande N."/>
            <person name="von Doehren H."/>
            <person name="Ebbole D.J."/>
            <person name="Esquivel-Naranjo E.U."/>
            <person name="Fekete E."/>
            <person name="Flipphi M."/>
            <person name="Glaser F."/>
            <person name="Gomez-Rodriguez E.Y."/>
            <person name="Gruber S."/>
            <person name="Han C."/>
            <person name="Henrissat B."/>
            <person name="Hermosa R."/>
            <person name="Hernandez-Onate M."/>
            <person name="Karaffa L."/>
            <person name="Kosti I."/>
            <person name="Le Crom S."/>
            <person name="Lindquist E."/>
            <person name="Lucas S."/>
            <person name="Luebeck M."/>
            <person name="Luebeck P.S."/>
            <person name="Margeot A."/>
            <person name="Metz B."/>
            <person name="Misra M."/>
            <person name="Nevalainen H."/>
            <person name="Omann M."/>
            <person name="Packer N."/>
            <person name="Perrone G."/>
            <person name="Uresti-Rivera E.E."/>
            <person name="Salamov A."/>
            <person name="Schmoll M."/>
            <person name="Seiboth B."/>
            <person name="Shapiro H."/>
            <person name="Sukno S."/>
            <person name="Tamayo-Ramos J.A."/>
            <person name="Tisch D."/>
            <person name="Wiest A."/>
            <person name="Wilkinson H.H."/>
            <person name="Zhang M."/>
            <person name="Coutinho P.M."/>
            <person name="Kenerley C.M."/>
            <person name="Monte E."/>
            <person name="Baker S.E."/>
            <person name="Grigoriev I.V."/>
        </authorList>
    </citation>
    <scope>NUCLEOTIDE SEQUENCE [LARGE SCALE GENOMIC DNA]</scope>
    <source>
        <strain evidence="3">ATCC 20476 / IMI 206040</strain>
    </source>
</reference>
<evidence type="ECO:0000313" key="3">
    <source>
        <dbReference type="Proteomes" id="UP000005426"/>
    </source>
</evidence>
<organism evidence="2 3">
    <name type="scientific">Hypocrea atroviridis (strain ATCC 20476 / IMI 206040)</name>
    <name type="common">Trichoderma atroviride</name>
    <dbReference type="NCBI Taxonomy" id="452589"/>
    <lineage>
        <taxon>Eukaryota</taxon>
        <taxon>Fungi</taxon>
        <taxon>Dikarya</taxon>
        <taxon>Ascomycota</taxon>
        <taxon>Pezizomycotina</taxon>
        <taxon>Sordariomycetes</taxon>
        <taxon>Hypocreomycetidae</taxon>
        <taxon>Hypocreales</taxon>
        <taxon>Hypocreaceae</taxon>
        <taxon>Trichoderma</taxon>
    </lineage>
</organism>